<dbReference type="InterPro" id="IPR011009">
    <property type="entry name" value="Kinase-like_dom_sf"/>
</dbReference>
<keyword evidence="6" id="KW-1185">Reference proteome</keyword>
<keyword evidence="1" id="KW-0808">Transferase</keyword>
<evidence type="ECO:0000256" key="2">
    <source>
        <dbReference type="ARBA" id="ARBA00022695"/>
    </source>
</evidence>
<dbReference type="Pfam" id="PF13412">
    <property type="entry name" value="HTH_24"/>
    <property type="match status" value="1"/>
</dbReference>
<dbReference type="eggNOG" id="COG0510">
    <property type="taxonomic scope" value="Bacteria"/>
</dbReference>
<comment type="caution">
    <text evidence="5">The sequence shown here is derived from an EMBL/GenBank/DDBJ whole genome shotgun (WGS) entry which is preliminary data.</text>
</comment>
<dbReference type="SUPFAM" id="SSF56112">
    <property type="entry name" value="Protein kinase-like (PK-like)"/>
    <property type="match status" value="1"/>
</dbReference>
<dbReference type="EMBL" id="AAYI02000004">
    <property type="protein sequence ID" value="EDN81586.1"/>
    <property type="molecule type" value="Genomic_DNA"/>
</dbReference>
<dbReference type="InterPro" id="IPR025877">
    <property type="entry name" value="MobA-like_NTP_Trfase"/>
</dbReference>
<dbReference type="InterPro" id="IPR050065">
    <property type="entry name" value="GlmU-like"/>
</dbReference>
<dbReference type="SUPFAM" id="SSF46785">
    <property type="entry name" value="Winged helix' DNA-binding domain"/>
    <property type="match status" value="1"/>
</dbReference>
<dbReference type="RefSeq" id="WP_003793346.1">
    <property type="nucleotide sequence ID" value="NZ_DS264586.1"/>
</dbReference>
<reference evidence="5" key="1">
    <citation type="submission" date="2007-04" db="EMBL/GenBank/DDBJ databases">
        <authorList>
            <person name="Fulton L."/>
            <person name="Clifton S."/>
            <person name="Fulton B."/>
            <person name="Xu J."/>
            <person name="Minx P."/>
            <person name="Pepin K.H."/>
            <person name="Johnson M."/>
            <person name="Thiruvilangam P."/>
            <person name="Bhonagiri V."/>
            <person name="Nash W.E."/>
            <person name="Mardis E.R."/>
            <person name="Wilson R.K."/>
        </authorList>
    </citation>
    <scope>NUCLEOTIDE SEQUENCE [LARGE SCALE GENOMIC DNA]</scope>
    <source>
        <strain evidence="5">ATCC 17982</strain>
    </source>
</reference>
<dbReference type="InterPro" id="IPR036390">
    <property type="entry name" value="WH_DNA-bd_sf"/>
</dbReference>
<sequence length="611" mass="68793">MPTTNVGTLSEPQFNILNALAKADAPLTQRALSEATGMSLGRVNTATRECEAAGYTDDRAITDAGREALEPYRVTGAVIMAAGLSSRFAPISYERPKGTLKVRGEILVERQIRQLHEAGITNIALVVGYKKEYFFYLADKYGVDIVVNREYATRNNNGSLWLVKDRLDNTYVCSSDDYFTTNPFEPYVYKAYYSANYIEGPTDEWCIKTGPGDRITGATVGGADAWVMLGHVYFDRVFSAKFREILEQVYHLPETVSKLWESIYLDHIKSFDMVIRRYPDGIIHEFDSVDELRTFDPLFMENVDSEVFDHIVETLGCAKSEIRDFYPLKQGITNLSCHFAVGDEEYVYRHPGIGTEKIVDRSAEFAGLHLAAELGIDDTFITGDPAAGWKLSRFVRDVRNLDVTRPEELKAAMEMDRALHTSGRVLDRSFDFVTEGLRYEGLLKTFGPIDVPGYFELRDKVLRLKAFADADGFEVVPSHNDFFPPNFLVDNDGNISLIDWEYAGMSDMAADFGTMTVCTAEMTRERAHAALEFYLGHAPSEAEERHFFAYEVFAGWCWYLWALVKEAEGDDVGEWLYIYYSHATRTIDSLLASYEATSASGAQVSQEGELA</sequence>
<dbReference type="Pfam" id="PF12804">
    <property type="entry name" value="NTP_transf_3"/>
    <property type="match status" value="1"/>
</dbReference>
<dbReference type="GO" id="GO:0016301">
    <property type="term" value="F:kinase activity"/>
    <property type="evidence" value="ECO:0007669"/>
    <property type="project" value="UniProtKB-KW"/>
</dbReference>
<evidence type="ECO:0000313" key="5">
    <source>
        <dbReference type="EMBL" id="EDN81586.1"/>
    </source>
</evidence>
<dbReference type="Gene3D" id="3.90.550.10">
    <property type="entry name" value="Spore Coat Polysaccharide Biosynthesis Protein SpsA, Chain A"/>
    <property type="match status" value="1"/>
</dbReference>
<dbReference type="AlphaFoldDB" id="A7BEG2"/>
<dbReference type="Proteomes" id="UP000003553">
    <property type="component" value="Unassembled WGS sequence"/>
</dbReference>
<gene>
    <name evidence="5" type="ORF">ACTODO_02064</name>
</gene>
<evidence type="ECO:0000259" key="3">
    <source>
        <dbReference type="Pfam" id="PF01636"/>
    </source>
</evidence>
<dbReference type="CDD" id="cd05151">
    <property type="entry name" value="ChoK-like"/>
    <property type="match status" value="1"/>
</dbReference>
<feature type="domain" description="MobA-like NTP transferase" evidence="4">
    <location>
        <begin position="77"/>
        <end position="155"/>
    </location>
</feature>
<name>A7BEG2_9ACTO</name>
<dbReference type="InterPro" id="IPR029044">
    <property type="entry name" value="Nucleotide-diphossugar_trans"/>
</dbReference>
<dbReference type="HOGENOM" id="CLU_467630_0_0_11"/>
<dbReference type="Gene3D" id="3.30.200.20">
    <property type="entry name" value="Phosphorylase Kinase, domain 1"/>
    <property type="match status" value="1"/>
</dbReference>
<keyword evidence="5" id="KW-0418">Kinase</keyword>
<evidence type="ECO:0000259" key="4">
    <source>
        <dbReference type="Pfam" id="PF12804"/>
    </source>
</evidence>
<dbReference type="eggNOG" id="COG1846">
    <property type="taxonomic scope" value="Bacteria"/>
</dbReference>
<organism evidence="5 6">
    <name type="scientific">Schaalia dentiphila ATCC 17982</name>
    <dbReference type="NCBI Taxonomy" id="411466"/>
    <lineage>
        <taxon>Bacteria</taxon>
        <taxon>Bacillati</taxon>
        <taxon>Actinomycetota</taxon>
        <taxon>Actinomycetes</taxon>
        <taxon>Actinomycetales</taxon>
        <taxon>Actinomycetaceae</taxon>
        <taxon>Schaalia</taxon>
        <taxon>Schaalia dentiphila</taxon>
    </lineage>
</organism>
<keyword evidence="2" id="KW-0548">Nucleotidyltransferase</keyword>
<dbReference type="InterPro" id="IPR036388">
    <property type="entry name" value="WH-like_DNA-bd_sf"/>
</dbReference>
<dbReference type="eggNOG" id="COG4750">
    <property type="taxonomic scope" value="Bacteria"/>
</dbReference>
<dbReference type="Gene3D" id="3.90.1200.10">
    <property type="match status" value="1"/>
</dbReference>
<dbReference type="CDD" id="cd02523">
    <property type="entry name" value="PC_cytidylyltransferase"/>
    <property type="match status" value="1"/>
</dbReference>
<reference evidence="5" key="2">
    <citation type="submission" date="2015-05" db="EMBL/GenBank/DDBJ databases">
        <title>Draft genome sequence of Actinomyces odontolyticus (ATCC 17982).</title>
        <authorList>
            <person name="Sudarsanam P."/>
            <person name="Ley R."/>
            <person name="Guruge J."/>
            <person name="Turnbaugh P.J."/>
            <person name="Mahowald M."/>
            <person name="Liep D."/>
            <person name="Gordon J."/>
        </authorList>
    </citation>
    <scope>NUCLEOTIDE SEQUENCE</scope>
    <source>
        <strain evidence="5">ATCC 17982</strain>
    </source>
</reference>
<feature type="domain" description="Aminoglycoside phosphotransferase" evidence="3">
    <location>
        <begin position="328"/>
        <end position="532"/>
    </location>
</feature>
<dbReference type="InterPro" id="IPR002575">
    <property type="entry name" value="Aminoglycoside_PTrfase"/>
</dbReference>
<evidence type="ECO:0000313" key="6">
    <source>
        <dbReference type="Proteomes" id="UP000003553"/>
    </source>
</evidence>
<protein>
    <submittedName>
        <fullName evidence="5">Choline/ethanolamine kinase</fullName>
    </submittedName>
</protein>
<dbReference type="PANTHER" id="PTHR43584">
    <property type="entry name" value="NUCLEOTIDYL TRANSFERASE"/>
    <property type="match status" value="1"/>
</dbReference>
<dbReference type="Pfam" id="PF01636">
    <property type="entry name" value="APH"/>
    <property type="match status" value="1"/>
</dbReference>
<evidence type="ECO:0000256" key="1">
    <source>
        <dbReference type="ARBA" id="ARBA00022679"/>
    </source>
</evidence>
<proteinExistence type="predicted"/>
<dbReference type="SUPFAM" id="SSF53448">
    <property type="entry name" value="Nucleotide-diphospho-sugar transferases"/>
    <property type="match status" value="1"/>
</dbReference>
<dbReference type="PANTHER" id="PTHR43584:SF5">
    <property type="entry name" value="PROTEIN LICC"/>
    <property type="match status" value="1"/>
</dbReference>
<dbReference type="Gene3D" id="1.10.10.10">
    <property type="entry name" value="Winged helix-like DNA-binding domain superfamily/Winged helix DNA-binding domain"/>
    <property type="match status" value="1"/>
</dbReference>
<accession>A7BEG2</accession>
<dbReference type="GO" id="GO:0016779">
    <property type="term" value="F:nucleotidyltransferase activity"/>
    <property type="evidence" value="ECO:0007669"/>
    <property type="project" value="UniProtKB-KW"/>
</dbReference>